<proteinExistence type="predicted"/>
<dbReference type="AlphaFoldDB" id="A0A6V7PWA4"/>
<evidence type="ECO:0000313" key="3">
    <source>
        <dbReference type="EMBL" id="CAD1834973.1"/>
    </source>
</evidence>
<dbReference type="InterPro" id="IPR042079">
    <property type="entry name" value="ATP_synt_F1_beta_sf"/>
</dbReference>
<feature type="domain" description="ATP synthase F1 beta subunit" evidence="2">
    <location>
        <begin position="1"/>
        <end position="44"/>
    </location>
</feature>
<dbReference type="InterPro" id="IPR020971">
    <property type="entry name" value="ATP_synth_F1_beta_su"/>
</dbReference>
<evidence type="ECO:0000256" key="1">
    <source>
        <dbReference type="SAM" id="MobiDB-lite"/>
    </source>
</evidence>
<dbReference type="GO" id="GO:0016887">
    <property type="term" value="F:ATP hydrolysis activity"/>
    <property type="evidence" value="ECO:0007669"/>
    <property type="project" value="InterPro"/>
</dbReference>
<dbReference type="Gene3D" id="1.10.10.910">
    <property type="entry name" value="ATP synthase, F1 beta subunit"/>
    <property type="match status" value="1"/>
</dbReference>
<feature type="compositionally biased region" description="Low complexity" evidence="1">
    <location>
        <begin position="15"/>
        <end position="37"/>
    </location>
</feature>
<evidence type="ECO:0000259" key="2">
    <source>
        <dbReference type="Pfam" id="PF11421"/>
    </source>
</evidence>
<organism evidence="3">
    <name type="scientific">Ananas comosus var. bracteatus</name>
    <name type="common">red pineapple</name>
    <dbReference type="NCBI Taxonomy" id="296719"/>
    <lineage>
        <taxon>Eukaryota</taxon>
        <taxon>Viridiplantae</taxon>
        <taxon>Streptophyta</taxon>
        <taxon>Embryophyta</taxon>
        <taxon>Tracheophyta</taxon>
        <taxon>Spermatophyta</taxon>
        <taxon>Magnoliopsida</taxon>
        <taxon>Liliopsida</taxon>
        <taxon>Poales</taxon>
        <taxon>Bromeliaceae</taxon>
        <taxon>Bromelioideae</taxon>
        <taxon>Ananas</taxon>
    </lineage>
</organism>
<dbReference type="GO" id="GO:0005524">
    <property type="term" value="F:ATP binding"/>
    <property type="evidence" value="ECO:0007669"/>
    <property type="project" value="InterPro"/>
</dbReference>
<dbReference type="GO" id="GO:0006754">
    <property type="term" value="P:ATP biosynthetic process"/>
    <property type="evidence" value="ECO:0007669"/>
    <property type="project" value="InterPro"/>
</dbReference>
<feature type="compositionally biased region" description="Basic residues" evidence="1">
    <location>
        <begin position="57"/>
        <end position="66"/>
    </location>
</feature>
<reference evidence="3" key="1">
    <citation type="submission" date="2020-07" db="EMBL/GenBank/DDBJ databases">
        <authorList>
            <person name="Lin J."/>
        </authorList>
    </citation>
    <scope>NUCLEOTIDE SEQUENCE</scope>
</reference>
<dbReference type="EMBL" id="LR862152">
    <property type="protein sequence ID" value="CAD1834973.1"/>
    <property type="molecule type" value="Genomic_DNA"/>
</dbReference>
<protein>
    <recommendedName>
        <fullName evidence="2">ATP synthase F1 beta subunit domain-containing protein</fullName>
    </recommendedName>
</protein>
<feature type="region of interest" description="Disordered" evidence="1">
    <location>
        <begin position="15"/>
        <end position="92"/>
    </location>
</feature>
<accession>A0A6V7PWA4</accession>
<sequence length="314" mass="34869">MATCRVLSSLLRSFARRSPAPSRAAAAATPRVPITPRHPSLVGFSSPAPPSMPPPPPRRHRPRRRPPQPEPKPGPAGRSAEPNDLRLKSPGLGRNRRLSRVWGETAAFLCAYPRYEENPAYAKCRDKSFPTYKDIEFLPGTTTAIGQFGMSSQMAAPIIDSSSSPSPGEDDTVEGVLVDLDIAPRVKDLALQSPHSLQRNNYLLPPAGKKKSDIAGEAIAELVEIGKQKLNLVRQMYQQDVTNQTNILSIEDCMNRVYNLPGITDEQALAAEEALLNDKQRRLFMTMNDHLAARWIERQVDLQNVLYKQNFPDF</sequence>
<dbReference type="GO" id="GO:0045259">
    <property type="term" value="C:proton-transporting ATP synthase complex"/>
    <property type="evidence" value="ECO:0007669"/>
    <property type="project" value="InterPro"/>
</dbReference>
<feature type="compositionally biased region" description="Pro residues" evidence="1">
    <location>
        <begin position="47"/>
        <end position="56"/>
    </location>
</feature>
<name>A0A6V7PWA4_ANACO</name>
<dbReference type="Pfam" id="PF11421">
    <property type="entry name" value="Synthase_beta"/>
    <property type="match status" value="1"/>
</dbReference>
<gene>
    <name evidence="3" type="ORF">CB5_LOCUS18184</name>
</gene>